<evidence type="ECO:0000256" key="4">
    <source>
        <dbReference type="ARBA" id="ARBA00022723"/>
    </source>
</evidence>
<comment type="similarity">
    <text evidence="10">Belongs to the peptidase M15 family.</text>
</comment>
<evidence type="ECO:0000313" key="15">
    <source>
        <dbReference type="Proteomes" id="UP000252893"/>
    </source>
</evidence>
<dbReference type="InterPro" id="IPR013230">
    <property type="entry name" value="Peptidase_M15A_C"/>
</dbReference>
<evidence type="ECO:0000256" key="7">
    <source>
        <dbReference type="ARBA" id="ARBA00022833"/>
    </source>
</evidence>
<evidence type="ECO:0000313" key="14">
    <source>
        <dbReference type="EMBL" id="RBO95021.1"/>
    </source>
</evidence>
<keyword evidence="7" id="KW-0862">Zinc</keyword>
<protein>
    <recommendedName>
        <fullName evidence="11">Murein endopeptidase K</fullName>
    </recommendedName>
</protein>
<dbReference type="GO" id="GO:0071555">
    <property type="term" value="P:cell wall organization"/>
    <property type="evidence" value="ECO:0007669"/>
    <property type="project" value="UniProtKB-KW"/>
</dbReference>
<comment type="cofactor">
    <cofactor evidence="1">
        <name>Zn(2+)</name>
        <dbReference type="ChEBI" id="CHEBI:29105"/>
    </cofactor>
</comment>
<feature type="compositionally biased region" description="Polar residues" evidence="12">
    <location>
        <begin position="217"/>
        <end position="242"/>
    </location>
</feature>
<dbReference type="SUPFAM" id="SSF55166">
    <property type="entry name" value="Hedgehog/DD-peptidase"/>
    <property type="match status" value="1"/>
</dbReference>
<feature type="region of interest" description="Disordered" evidence="12">
    <location>
        <begin position="162"/>
        <end position="242"/>
    </location>
</feature>
<dbReference type="EMBL" id="QNRH01000004">
    <property type="protein sequence ID" value="RBO95021.1"/>
    <property type="molecule type" value="Genomic_DNA"/>
</dbReference>
<keyword evidence="15" id="KW-1185">Reference proteome</keyword>
<feature type="region of interest" description="Disordered" evidence="12">
    <location>
        <begin position="91"/>
        <end position="114"/>
    </location>
</feature>
<evidence type="ECO:0000256" key="5">
    <source>
        <dbReference type="ARBA" id="ARBA00022729"/>
    </source>
</evidence>
<evidence type="ECO:0000256" key="12">
    <source>
        <dbReference type="SAM" id="MobiDB-lite"/>
    </source>
</evidence>
<keyword evidence="9" id="KW-0961">Cell wall biogenesis/degradation</keyword>
<dbReference type="PANTHER" id="PTHR37425">
    <property type="match status" value="1"/>
</dbReference>
<dbReference type="GO" id="GO:0006508">
    <property type="term" value="P:proteolysis"/>
    <property type="evidence" value="ECO:0007669"/>
    <property type="project" value="UniProtKB-KW"/>
</dbReference>
<organism evidence="14 15">
    <name type="scientific">Pseudochrobactrum asaccharolyticum</name>
    <dbReference type="NCBI Taxonomy" id="354351"/>
    <lineage>
        <taxon>Bacteria</taxon>
        <taxon>Pseudomonadati</taxon>
        <taxon>Pseudomonadota</taxon>
        <taxon>Alphaproteobacteria</taxon>
        <taxon>Hyphomicrobiales</taxon>
        <taxon>Brucellaceae</taxon>
        <taxon>Pseudochrobactrum</taxon>
    </lineage>
</organism>
<evidence type="ECO:0000256" key="10">
    <source>
        <dbReference type="ARBA" id="ARBA00093448"/>
    </source>
</evidence>
<evidence type="ECO:0000256" key="1">
    <source>
        <dbReference type="ARBA" id="ARBA00001947"/>
    </source>
</evidence>
<proteinExistence type="inferred from homology"/>
<dbReference type="Gene3D" id="3.30.1380.10">
    <property type="match status" value="1"/>
</dbReference>
<keyword evidence="4" id="KW-0479">Metal-binding</keyword>
<feature type="compositionally biased region" description="Polar residues" evidence="12">
    <location>
        <begin position="174"/>
        <end position="188"/>
    </location>
</feature>
<dbReference type="InterPro" id="IPR010275">
    <property type="entry name" value="MepK"/>
</dbReference>
<comment type="caution">
    <text evidence="14">The sequence shown here is derived from an EMBL/GenBank/DDBJ whole genome shotgun (WGS) entry which is preliminary data.</text>
</comment>
<reference evidence="14 15" key="1">
    <citation type="submission" date="2018-06" db="EMBL/GenBank/DDBJ databases">
        <title>Genomic Encyclopedia of Type Strains, Phase IV (KMG-IV): sequencing the most valuable type-strain genomes for metagenomic binning, comparative biology and taxonomic classification.</title>
        <authorList>
            <person name="Goeker M."/>
        </authorList>
    </citation>
    <scope>NUCLEOTIDE SEQUENCE [LARGE SCALE GENOMIC DNA]</scope>
    <source>
        <strain evidence="14 15">DSM 25619</strain>
    </source>
</reference>
<evidence type="ECO:0000259" key="13">
    <source>
        <dbReference type="Pfam" id="PF08291"/>
    </source>
</evidence>
<feature type="domain" description="Peptidase M15A C-terminal" evidence="13">
    <location>
        <begin position="292"/>
        <end position="395"/>
    </location>
</feature>
<dbReference type="OrthoDB" id="5418604at2"/>
<evidence type="ECO:0000256" key="11">
    <source>
        <dbReference type="ARBA" id="ARBA00093666"/>
    </source>
</evidence>
<keyword evidence="5" id="KW-0732">Signal</keyword>
<dbReference type="Proteomes" id="UP000252893">
    <property type="component" value="Unassembled WGS sequence"/>
</dbReference>
<feature type="compositionally biased region" description="Low complexity" evidence="12">
    <location>
        <begin position="162"/>
        <end position="173"/>
    </location>
</feature>
<name>A0A366DY29_9HYPH</name>
<gene>
    <name evidence="14" type="ORF">DFR47_104386</name>
</gene>
<keyword evidence="3" id="KW-0645">Protease</keyword>
<sequence>MHFVKSQHNKGFALFDTIKRIREKNAQLFCGSAIILALSISGCTTSSGTNLLENAAADIAAAETSESADNATATNTKTANGADTAKATLAANTPVPNSPEAAKQPAAAQTEKPVQVASADTALAATAQVIQPAETVAPAEQPSTLAALFGTRNKPTAALAAAEQAEAAPASQPKVQETTAQTETTKPENNARAVPVAPAIDRTSQSAGAAARLFSPGKNSPRGNSKQEATVTASATSPKRTTDYNYTLPGVRANGGIEIRHSNKVFDESDIDLDEDDFSAPVTLASAGGMARLAPNGLRTQHDKVQVSCLKPQLVSMIKRLESHYRKPVVITSGYRSPSHNRSVSGAKRSLHMSCAAADLQIPGVSKWEIARQVRTWPGRGGVGTYCHTESVHIDVGPERDWNWRCRRK</sequence>
<evidence type="ECO:0000256" key="6">
    <source>
        <dbReference type="ARBA" id="ARBA00022801"/>
    </source>
</evidence>
<evidence type="ECO:0000256" key="9">
    <source>
        <dbReference type="ARBA" id="ARBA00023316"/>
    </source>
</evidence>
<dbReference type="Pfam" id="PF08291">
    <property type="entry name" value="Peptidase_M15_3"/>
    <property type="match status" value="1"/>
</dbReference>
<comment type="pathway">
    <text evidence="2">Cell wall biogenesis; cell wall polysaccharide biosynthesis.</text>
</comment>
<dbReference type="AlphaFoldDB" id="A0A366DY29"/>
<keyword evidence="6" id="KW-0378">Hydrolase</keyword>
<dbReference type="PANTHER" id="PTHR37425:SF1">
    <property type="entry name" value="OUTER MEMBRANE PROTEIN"/>
    <property type="match status" value="1"/>
</dbReference>
<evidence type="ECO:0000256" key="2">
    <source>
        <dbReference type="ARBA" id="ARBA00004776"/>
    </source>
</evidence>
<accession>A0A366DY29</accession>
<dbReference type="GO" id="GO:0046872">
    <property type="term" value="F:metal ion binding"/>
    <property type="evidence" value="ECO:0007669"/>
    <property type="project" value="UniProtKB-KW"/>
</dbReference>
<dbReference type="GO" id="GO:0008237">
    <property type="term" value="F:metallopeptidase activity"/>
    <property type="evidence" value="ECO:0007669"/>
    <property type="project" value="UniProtKB-KW"/>
</dbReference>
<dbReference type="InterPro" id="IPR009045">
    <property type="entry name" value="Zn_M74/Hedgehog-like"/>
</dbReference>
<evidence type="ECO:0000256" key="3">
    <source>
        <dbReference type="ARBA" id="ARBA00022670"/>
    </source>
</evidence>
<evidence type="ECO:0000256" key="8">
    <source>
        <dbReference type="ARBA" id="ARBA00023049"/>
    </source>
</evidence>
<keyword evidence="8" id="KW-0482">Metalloprotease</keyword>